<comment type="similarity">
    <text evidence="2">Belongs to the SAYP family.</text>
</comment>
<dbReference type="Gene3D" id="3.30.40.10">
    <property type="entry name" value="Zinc/RING finger domain, C3HC4 (zinc finger)"/>
    <property type="match status" value="2"/>
</dbReference>
<dbReference type="Pfam" id="PF21459">
    <property type="entry name" value="INI1_DNA-bd"/>
    <property type="match status" value="1"/>
</dbReference>
<dbReference type="GO" id="GO:0007399">
    <property type="term" value="P:nervous system development"/>
    <property type="evidence" value="ECO:0007669"/>
    <property type="project" value="UniProtKB-KW"/>
</dbReference>
<dbReference type="Pfam" id="PF00628">
    <property type="entry name" value="PHD"/>
    <property type="match status" value="2"/>
</dbReference>
<proteinExistence type="inferred from homology"/>
<feature type="domain" description="PHD-type" evidence="14">
    <location>
        <begin position="1326"/>
        <end position="1377"/>
    </location>
</feature>
<dbReference type="OrthoDB" id="1903104at2759"/>
<feature type="region of interest" description="Disordered" evidence="13">
    <location>
        <begin position="590"/>
        <end position="614"/>
    </location>
</feature>
<keyword evidence="6 12" id="KW-0863">Zinc-finger</keyword>
<evidence type="ECO:0000256" key="5">
    <source>
        <dbReference type="ARBA" id="ARBA00022737"/>
    </source>
</evidence>
<keyword evidence="8" id="KW-0524">Neurogenesis</keyword>
<reference evidence="15 16" key="1">
    <citation type="submission" date="2019-08" db="EMBL/GenBank/DDBJ databases">
        <authorList>
            <person name="Alioto T."/>
            <person name="Alioto T."/>
            <person name="Gomez Garrido J."/>
        </authorList>
    </citation>
    <scope>NUCLEOTIDE SEQUENCE [LARGE SCALE GENOMIC DNA]</scope>
</reference>
<dbReference type="InterPro" id="IPR001965">
    <property type="entry name" value="Znf_PHD"/>
</dbReference>
<keyword evidence="10" id="KW-0804">Transcription</keyword>
<evidence type="ECO:0000256" key="10">
    <source>
        <dbReference type="ARBA" id="ARBA00023163"/>
    </source>
</evidence>
<dbReference type="EMBL" id="CABPRJ010001465">
    <property type="protein sequence ID" value="VVC38217.1"/>
    <property type="molecule type" value="Genomic_DNA"/>
</dbReference>
<evidence type="ECO:0000256" key="11">
    <source>
        <dbReference type="ARBA" id="ARBA00023242"/>
    </source>
</evidence>
<evidence type="ECO:0000256" key="12">
    <source>
        <dbReference type="PROSITE-ProRule" id="PRU00146"/>
    </source>
</evidence>
<gene>
    <name evidence="15" type="ORF">CINCED_3A004734</name>
</gene>
<evidence type="ECO:0000256" key="3">
    <source>
        <dbReference type="ARBA" id="ARBA00016995"/>
    </source>
</evidence>
<evidence type="ECO:0000256" key="6">
    <source>
        <dbReference type="ARBA" id="ARBA00022771"/>
    </source>
</evidence>
<evidence type="ECO:0000256" key="4">
    <source>
        <dbReference type="ARBA" id="ARBA00022723"/>
    </source>
</evidence>
<feature type="region of interest" description="Disordered" evidence="13">
    <location>
        <begin position="940"/>
        <end position="968"/>
    </location>
</feature>
<evidence type="ECO:0000259" key="14">
    <source>
        <dbReference type="PROSITE" id="PS50016"/>
    </source>
</evidence>
<dbReference type="SMART" id="SM00249">
    <property type="entry name" value="PHD"/>
    <property type="match status" value="3"/>
</dbReference>
<evidence type="ECO:0000313" key="16">
    <source>
        <dbReference type="Proteomes" id="UP000325440"/>
    </source>
</evidence>
<dbReference type="InterPro" id="IPR019787">
    <property type="entry name" value="Znf_PHD-finger"/>
</dbReference>
<keyword evidence="11" id="KW-0539">Nucleus</keyword>
<keyword evidence="9" id="KW-0805">Transcription regulation</keyword>
<dbReference type="PANTHER" id="PTHR45888:SF4">
    <property type="entry name" value="PHD FINGER PROTEIN 10"/>
    <property type="match status" value="1"/>
</dbReference>
<evidence type="ECO:0000313" key="15">
    <source>
        <dbReference type="EMBL" id="VVC38217.1"/>
    </source>
</evidence>
<dbReference type="CDD" id="cd21085">
    <property type="entry name" value="WH_NTD_PHF10"/>
    <property type="match status" value="1"/>
</dbReference>
<dbReference type="InterPro" id="IPR011011">
    <property type="entry name" value="Znf_FYVE_PHD"/>
</dbReference>
<accession>A0A5E4N0L7</accession>
<evidence type="ECO:0000256" key="2">
    <source>
        <dbReference type="ARBA" id="ARBA00006097"/>
    </source>
</evidence>
<keyword evidence="5" id="KW-0677">Repeat</keyword>
<feature type="region of interest" description="Disordered" evidence="13">
    <location>
        <begin position="809"/>
        <end position="856"/>
    </location>
</feature>
<feature type="compositionally biased region" description="Basic residues" evidence="13">
    <location>
        <begin position="816"/>
        <end position="832"/>
    </location>
</feature>
<evidence type="ECO:0000256" key="9">
    <source>
        <dbReference type="ARBA" id="ARBA00023015"/>
    </source>
</evidence>
<dbReference type="CDD" id="cd15528">
    <property type="entry name" value="PHD1_PHF10"/>
    <property type="match status" value="1"/>
</dbReference>
<dbReference type="CDD" id="cd15529">
    <property type="entry name" value="PHD2_PHF10"/>
    <property type="match status" value="1"/>
</dbReference>
<dbReference type="GO" id="GO:0008270">
    <property type="term" value="F:zinc ion binding"/>
    <property type="evidence" value="ECO:0007669"/>
    <property type="project" value="UniProtKB-KW"/>
</dbReference>
<keyword evidence="7" id="KW-0862">Zinc</keyword>
<dbReference type="InterPro" id="IPR013083">
    <property type="entry name" value="Znf_RING/FYVE/PHD"/>
</dbReference>
<feature type="region of interest" description="Disordered" evidence="13">
    <location>
        <begin position="1"/>
        <end position="27"/>
    </location>
</feature>
<evidence type="ECO:0000256" key="13">
    <source>
        <dbReference type="SAM" id="MobiDB-lite"/>
    </source>
</evidence>
<dbReference type="PANTHER" id="PTHR45888">
    <property type="entry name" value="HL01030P-RELATED"/>
    <property type="match status" value="1"/>
</dbReference>
<evidence type="ECO:0000256" key="8">
    <source>
        <dbReference type="ARBA" id="ARBA00022902"/>
    </source>
</evidence>
<evidence type="ECO:0000256" key="7">
    <source>
        <dbReference type="ARBA" id="ARBA00022833"/>
    </source>
</evidence>
<comment type="subcellular location">
    <subcellularLocation>
        <location evidence="1">Nucleus</location>
    </subcellularLocation>
</comment>
<feature type="region of interest" description="Disordered" evidence="13">
    <location>
        <begin position="147"/>
        <end position="166"/>
    </location>
</feature>
<keyword evidence="16" id="KW-1185">Reference proteome</keyword>
<dbReference type="InterPro" id="IPR048664">
    <property type="entry name" value="INI1_DNA-bd"/>
</dbReference>
<evidence type="ECO:0000256" key="1">
    <source>
        <dbReference type="ARBA" id="ARBA00004123"/>
    </source>
</evidence>
<protein>
    <recommendedName>
        <fullName evidence="3">PHD finger protein 10</fullName>
    </recommendedName>
</protein>
<dbReference type="GO" id="GO:0071564">
    <property type="term" value="C:npBAF complex"/>
    <property type="evidence" value="ECO:0007669"/>
    <property type="project" value="InterPro"/>
</dbReference>
<feature type="region of interest" description="Disordered" evidence="13">
    <location>
        <begin position="1230"/>
        <end position="1271"/>
    </location>
</feature>
<dbReference type="Proteomes" id="UP000325440">
    <property type="component" value="Unassembled WGS sequence"/>
</dbReference>
<dbReference type="SUPFAM" id="SSF57903">
    <property type="entry name" value="FYVE/PHD zinc finger"/>
    <property type="match status" value="2"/>
</dbReference>
<dbReference type="PROSITE" id="PS50016">
    <property type="entry name" value="ZF_PHD_2"/>
    <property type="match status" value="1"/>
</dbReference>
<sequence length="1489" mass="170000">MDEDEISNDVSDKRKVEDYSINPKPNPKRIKLVRPVFSPVTKPSISTTPDTNKIDVQTTEVPRPSNLTDQIHNTTDISQTNVKSINQQETTKMPIDLQEHIKKSVAVTLAPEEQVDSSSDALDIQNIFSEETKKELEHLKRNIFKIEDDGSSSENDSQPKRPRLKRPTFVKKMFDKTNETAKLDLTKSAYEENINKIDTEDKIDKITENNVENIKVNEVYEHSNNHIIEKNSFTAENINKVAEYKSVTSTIIDSVKQKLNDETKENPAKVEKLYQGTDKVIKFERCVLEIKHNDTKIEKDNTEIKYDGAEIKQDGTEIKKDDTGIKQDDIEIKHNDSEIEQKAVEENTNVLFENKPIDIDKTNHTAEEQINQKQILVEENIVLKKEINECSGLKIFTQSNSKVVLEDFNLKHFLESKDEKLISSTTHKVENEGIKIAIKTNTEEYTENTNNQKAKTETDNIEDLQVDKTIENLNDNEMINLKNENHKSNRNINEDEYKCSDMSTNKITNLDTNQKLDENESQIFKSDILKAALMSKKSSESLVNSPETNDQSDTNDHLLETKTTEILPKIGQDAIVNKIEAEIKLATKDQPANNKKSQNKTFNNGSEINYSKRVSSPTDAKEIVAVDNVDDPLKWGSAKMNEVEKFLNDSNVTITPICKSQESPKLGKITLKLPKVGNPEIKSETTVSPDVKSELIKKITNKQIAMGDSPLKSALSLPSKSFNDFATIRPAPKPSAEQIALLEQQILNTPKKRGRPSKVLAQQKQLLLQYQQQQQQLKVQEGSTEDEPIFHVPLFDMEDMSGGTRLFESFEASTPKKGKSIRGKGSRGRRGRGGSVRGRDESDSDTTSSSRRIDDEVETYVEEMMNAQDEENKQVAKIEAERLRKEEEREKKLEARKKKLKERNDLLKEKKLKKKQKAEERRLQWHEKKRLMQEEKARAAEMKKSLPPPQNFDDETRMSADCNNSRSQTPARNFIIGEEDLSISGTTNDSIRLKKGRMEVIDLESNKTLTVDQIAEYQWPLEGGELYMIQEQISNFLGVKSFKRKYPGLKRRNVEAEERTFLCDSGLVAESLCDLGLTVLYSSEVLDIMYTDFPEKYEELREYMRLKHTKELSNRQRALMTISSNTDGSKLDLRDRAMEAVANWNSNLNKSRLESRKCSMDMQTFIVHYPKNKCKKMTVPKSKIGSYPLALLPGQFCDYYATYSSEDLRYLPVNTVMYGPLKSVDKDFPVSLSSQSESEDSSSDDSSDSDDSIDTDNKLETNDSEYDPSDKKGAECKLCLNNAEKNKKGTVEPLINCSKCLTIYHPTCLDMTLEMIPYIKRYNWQCNECKSCAQCKEVADEDKMLFCDLCDRGYHIYCVGLRRVPEGRWHCQECAMCSSCGVSDPGPGDSKWFYEFKKIEKTGSKVYCRTLCAPCSRLWKKGHFCPNCMRCYPIKNVERMTQCNSCDRYLHPECISENISNRQDVACTICEEKAASRLLTTVPRSLIKV</sequence>
<feature type="compositionally biased region" description="Acidic residues" evidence="13">
    <location>
        <begin position="1237"/>
        <end position="1254"/>
    </location>
</feature>
<name>A0A5E4N0L7_9HEMI</name>
<keyword evidence="4" id="KW-0479">Metal-binding</keyword>
<organism evidence="15 16">
    <name type="scientific">Cinara cedri</name>
    <dbReference type="NCBI Taxonomy" id="506608"/>
    <lineage>
        <taxon>Eukaryota</taxon>
        <taxon>Metazoa</taxon>
        <taxon>Ecdysozoa</taxon>
        <taxon>Arthropoda</taxon>
        <taxon>Hexapoda</taxon>
        <taxon>Insecta</taxon>
        <taxon>Pterygota</taxon>
        <taxon>Neoptera</taxon>
        <taxon>Paraneoptera</taxon>
        <taxon>Hemiptera</taxon>
        <taxon>Sternorrhyncha</taxon>
        <taxon>Aphidomorpha</taxon>
        <taxon>Aphidoidea</taxon>
        <taxon>Aphididae</taxon>
        <taxon>Lachninae</taxon>
        <taxon>Cinara</taxon>
    </lineage>
</organism>
<dbReference type="InterPro" id="IPR038045">
    <property type="entry name" value="PHF10_PHD_finger_1"/>
</dbReference>